<protein>
    <recommendedName>
        <fullName evidence="1">RNase H type-1 domain-containing protein</fullName>
    </recommendedName>
</protein>
<accession>A0A7J9ANW1</accession>
<evidence type="ECO:0000259" key="1">
    <source>
        <dbReference type="Pfam" id="PF13456"/>
    </source>
</evidence>
<comment type="caution">
    <text evidence="2">The sequence shown here is derived from an EMBL/GenBank/DDBJ whole genome shotgun (WGS) entry which is preliminary data.</text>
</comment>
<dbReference type="SUPFAM" id="SSF53098">
    <property type="entry name" value="Ribonuclease H-like"/>
    <property type="match status" value="1"/>
</dbReference>
<dbReference type="InterPro" id="IPR036397">
    <property type="entry name" value="RNaseH_sf"/>
</dbReference>
<dbReference type="EMBL" id="JABEZV010000011">
    <property type="protein sequence ID" value="MBA0725693.1"/>
    <property type="molecule type" value="Genomic_DNA"/>
</dbReference>
<feature type="non-terminal residue" evidence="2">
    <location>
        <position position="156"/>
    </location>
</feature>
<dbReference type="InterPro" id="IPR012337">
    <property type="entry name" value="RNaseH-like_sf"/>
</dbReference>
<dbReference type="GO" id="GO:0003676">
    <property type="term" value="F:nucleic acid binding"/>
    <property type="evidence" value="ECO:0007669"/>
    <property type="project" value="InterPro"/>
</dbReference>
<name>A0A7J9ANW1_9ROSI</name>
<evidence type="ECO:0000313" key="2">
    <source>
        <dbReference type="EMBL" id="MBA0725693.1"/>
    </source>
</evidence>
<gene>
    <name evidence="2" type="ORF">Golax_022257</name>
</gene>
<dbReference type="AlphaFoldDB" id="A0A7J9ANW1"/>
<sequence>MRLHDRDNRLVNLEEYEYIHFPFIFQNITWSAYEIVKASLSWAQQFQLNHNGYKINSLASIVQSHFDGTWVHLFSDGAVARNFRSAFAGSVVRDPVGNWILRFNRYLGRCTPFEVELWGILDKLLILLNKGYKRATIQIDNLEVVNALIVKGSEDS</sequence>
<dbReference type="InterPro" id="IPR044730">
    <property type="entry name" value="RNase_H-like_dom_plant"/>
</dbReference>
<dbReference type="PANTHER" id="PTHR47723:SF13">
    <property type="entry name" value="PUTATIVE-RELATED"/>
    <property type="match status" value="1"/>
</dbReference>
<proteinExistence type="predicted"/>
<dbReference type="Pfam" id="PF13456">
    <property type="entry name" value="RVT_3"/>
    <property type="match status" value="1"/>
</dbReference>
<evidence type="ECO:0000313" key="3">
    <source>
        <dbReference type="Proteomes" id="UP000593574"/>
    </source>
</evidence>
<organism evidence="2 3">
    <name type="scientific">Gossypium laxum</name>
    <dbReference type="NCBI Taxonomy" id="34288"/>
    <lineage>
        <taxon>Eukaryota</taxon>
        <taxon>Viridiplantae</taxon>
        <taxon>Streptophyta</taxon>
        <taxon>Embryophyta</taxon>
        <taxon>Tracheophyta</taxon>
        <taxon>Spermatophyta</taxon>
        <taxon>Magnoliopsida</taxon>
        <taxon>eudicotyledons</taxon>
        <taxon>Gunneridae</taxon>
        <taxon>Pentapetalae</taxon>
        <taxon>rosids</taxon>
        <taxon>malvids</taxon>
        <taxon>Malvales</taxon>
        <taxon>Malvaceae</taxon>
        <taxon>Malvoideae</taxon>
        <taxon>Gossypium</taxon>
    </lineage>
</organism>
<keyword evidence="3" id="KW-1185">Reference proteome</keyword>
<feature type="domain" description="RNase H type-1" evidence="1">
    <location>
        <begin position="75"/>
        <end position="149"/>
    </location>
</feature>
<dbReference type="PANTHER" id="PTHR47723">
    <property type="entry name" value="OS05G0353850 PROTEIN"/>
    <property type="match status" value="1"/>
</dbReference>
<dbReference type="Gene3D" id="3.30.420.10">
    <property type="entry name" value="Ribonuclease H-like superfamily/Ribonuclease H"/>
    <property type="match status" value="1"/>
</dbReference>
<dbReference type="InterPro" id="IPR053151">
    <property type="entry name" value="RNase_H-like"/>
</dbReference>
<dbReference type="Proteomes" id="UP000593574">
    <property type="component" value="Unassembled WGS sequence"/>
</dbReference>
<dbReference type="GO" id="GO:0004523">
    <property type="term" value="F:RNA-DNA hybrid ribonuclease activity"/>
    <property type="evidence" value="ECO:0007669"/>
    <property type="project" value="InterPro"/>
</dbReference>
<reference evidence="2 3" key="1">
    <citation type="journal article" date="2019" name="Genome Biol. Evol.">
        <title>Insights into the evolution of the New World diploid cottons (Gossypium, subgenus Houzingenia) based on genome sequencing.</title>
        <authorList>
            <person name="Grover C.E."/>
            <person name="Arick M.A. 2nd"/>
            <person name="Thrash A."/>
            <person name="Conover J.L."/>
            <person name="Sanders W.S."/>
            <person name="Peterson D.G."/>
            <person name="Frelichowski J.E."/>
            <person name="Scheffler J.A."/>
            <person name="Scheffler B.E."/>
            <person name="Wendel J.F."/>
        </authorList>
    </citation>
    <scope>NUCLEOTIDE SEQUENCE [LARGE SCALE GENOMIC DNA]</scope>
    <source>
        <strain evidence="2">4</strain>
        <tissue evidence="2">Leaf</tissue>
    </source>
</reference>
<dbReference type="InterPro" id="IPR002156">
    <property type="entry name" value="RNaseH_domain"/>
</dbReference>
<dbReference type="CDD" id="cd06222">
    <property type="entry name" value="RNase_H_like"/>
    <property type="match status" value="1"/>
</dbReference>